<dbReference type="GO" id="GO:0009231">
    <property type="term" value="P:riboflavin biosynthetic process"/>
    <property type="evidence" value="ECO:0007669"/>
    <property type="project" value="UniProtKB-UniPathway"/>
</dbReference>
<feature type="non-terminal residue" evidence="7">
    <location>
        <position position="187"/>
    </location>
</feature>
<dbReference type="SUPFAM" id="SSF53927">
    <property type="entry name" value="Cytidine deaminase-like"/>
    <property type="match status" value="1"/>
</dbReference>
<dbReference type="EC" id="3.5.4.26" evidence="2"/>
<dbReference type="EMBL" id="AFBQ01000303">
    <property type="protein sequence ID" value="EHY30617.1"/>
    <property type="molecule type" value="Genomic_DNA"/>
</dbReference>
<keyword evidence="3" id="KW-0686">Riboflavin biosynthesis</keyword>
<dbReference type="Proteomes" id="UP000004956">
    <property type="component" value="Unassembled WGS sequence"/>
</dbReference>
<dbReference type="NCBIfam" id="TIGR00326">
    <property type="entry name" value="eubact_ribD"/>
    <property type="match status" value="1"/>
</dbReference>
<dbReference type="PANTHER" id="PTHR11079">
    <property type="entry name" value="CYTOSINE DEAMINASE FAMILY MEMBER"/>
    <property type="match status" value="1"/>
</dbReference>
<protein>
    <recommendedName>
        <fullName evidence="2">diaminohydroxyphosphoribosylaminopyrimidine deaminase</fullName>
        <ecNumber evidence="2">3.5.4.26</ecNumber>
    </recommendedName>
</protein>
<dbReference type="STRING" id="762967.HMPREF9440_02033"/>
<evidence type="ECO:0000256" key="4">
    <source>
        <dbReference type="ARBA" id="ARBA00022723"/>
    </source>
</evidence>
<accession>H3KGZ4</accession>
<gene>
    <name evidence="7" type="ORF">HMPREF9440_02033</name>
</gene>
<organism evidence="7 8">
    <name type="scientific">Sutterella parvirubra YIT 11816</name>
    <dbReference type="NCBI Taxonomy" id="762967"/>
    <lineage>
        <taxon>Bacteria</taxon>
        <taxon>Pseudomonadati</taxon>
        <taxon>Pseudomonadota</taxon>
        <taxon>Betaproteobacteria</taxon>
        <taxon>Burkholderiales</taxon>
        <taxon>Sutterellaceae</taxon>
        <taxon>Sutterella</taxon>
    </lineage>
</organism>
<reference evidence="7 8" key="1">
    <citation type="submission" date="2011-11" db="EMBL/GenBank/DDBJ databases">
        <authorList>
            <person name="Weinstock G."/>
            <person name="Sodergren E."/>
            <person name="Clifton S."/>
            <person name="Fulton L."/>
            <person name="Fulton B."/>
            <person name="Courtney L."/>
            <person name="Fronick C."/>
            <person name="Harrison M."/>
            <person name="Strong C."/>
            <person name="Farmer C."/>
            <person name="Delahaunty K."/>
            <person name="Markovic C."/>
            <person name="Hall O."/>
            <person name="Minx P."/>
            <person name="Tomlinson C."/>
            <person name="Mitreva M."/>
            <person name="Hou S."/>
            <person name="Chen J."/>
            <person name="Wollam A."/>
            <person name="Pepin K.H."/>
            <person name="Johnson M."/>
            <person name="Bhonagiri V."/>
            <person name="Zhang X."/>
            <person name="Suruliraj S."/>
            <person name="Warren W."/>
            <person name="Chinwalla A."/>
            <person name="Mardis E.R."/>
            <person name="Wilson R.K."/>
        </authorList>
    </citation>
    <scope>NUCLEOTIDE SEQUENCE [LARGE SCALE GENOMIC DNA]</scope>
    <source>
        <strain evidence="7 8">YIT 11816</strain>
    </source>
</reference>
<dbReference type="InterPro" id="IPR024072">
    <property type="entry name" value="DHFR-like_dom_sf"/>
</dbReference>
<evidence type="ECO:0000256" key="5">
    <source>
        <dbReference type="ARBA" id="ARBA00022833"/>
    </source>
</evidence>
<dbReference type="GO" id="GO:0008270">
    <property type="term" value="F:zinc ion binding"/>
    <property type="evidence" value="ECO:0007669"/>
    <property type="project" value="InterPro"/>
</dbReference>
<dbReference type="HOGENOM" id="CLU_036590_10_1_4"/>
<keyword evidence="5" id="KW-0862">Zinc</keyword>
<evidence type="ECO:0000256" key="1">
    <source>
        <dbReference type="ARBA" id="ARBA00004882"/>
    </source>
</evidence>
<feature type="domain" description="CMP/dCMP-type deaminase" evidence="6">
    <location>
        <begin position="17"/>
        <end position="142"/>
    </location>
</feature>
<evidence type="ECO:0000256" key="2">
    <source>
        <dbReference type="ARBA" id="ARBA00012766"/>
    </source>
</evidence>
<evidence type="ECO:0000256" key="3">
    <source>
        <dbReference type="ARBA" id="ARBA00022619"/>
    </source>
</evidence>
<evidence type="ECO:0000313" key="7">
    <source>
        <dbReference type="EMBL" id="EHY30617.1"/>
    </source>
</evidence>
<dbReference type="InterPro" id="IPR004794">
    <property type="entry name" value="Eubact_RibD"/>
</dbReference>
<name>H3KGZ4_9BURK</name>
<keyword evidence="8" id="KW-1185">Reference proteome</keyword>
<dbReference type="InterPro" id="IPR016193">
    <property type="entry name" value="Cytidine_deaminase-like"/>
</dbReference>
<dbReference type="AlphaFoldDB" id="H3KGZ4"/>
<dbReference type="UniPathway" id="UPA00275">
    <property type="reaction ID" value="UER00401"/>
</dbReference>
<dbReference type="Gene3D" id="3.40.140.10">
    <property type="entry name" value="Cytidine Deaminase, domain 2"/>
    <property type="match status" value="1"/>
</dbReference>
<dbReference type="GO" id="GO:0008835">
    <property type="term" value="F:diaminohydroxyphosphoribosylaminopyrimidine deaminase activity"/>
    <property type="evidence" value="ECO:0007669"/>
    <property type="project" value="UniProtKB-EC"/>
</dbReference>
<dbReference type="PANTHER" id="PTHR11079:SF162">
    <property type="entry name" value="RIBOFLAVIN BIOSYNTHESIS PROTEIN PYRD, CHLOROPLASTIC"/>
    <property type="match status" value="1"/>
</dbReference>
<keyword evidence="4" id="KW-0479">Metal-binding</keyword>
<sequence>MTDAEQEIDASRPVFSAEDERAMRRALELARLARPISPPNPSVGCVIMRAGEVLGEGFTQETGGPHAEVCAMRDAIARGHTLEGATAYVTLEPCSHYGRTPPCALALINAGFVRVVAAVLDPNPQVAGRGLRMLRDAGIKAECGLLEAEARAENAGFLTRMTRGTPWVRMKAAATLDGRTAFLDGRS</sequence>
<proteinExistence type="predicted"/>
<dbReference type="Pfam" id="PF00383">
    <property type="entry name" value="dCMP_cyt_deam_1"/>
    <property type="match status" value="1"/>
</dbReference>
<dbReference type="CDD" id="cd01284">
    <property type="entry name" value="Riboflavin_deaminase-reductase"/>
    <property type="match status" value="1"/>
</dbReference>
<evidence type="ECO:0000313" key="8">
    <source>
        <dbReference type="Proteomes" id="UP000004956"/>
    </source>
</evidence>
<dbReference type="InterPro" id="IPR002125">
    <property type="entry name" value="CMP_dCMP_dom"/>
</dbReference>
<dbReference type="PROSITE" id="PS51747">
    <property type="entry name" value="CYT_DCMP_DEAMINASES_2"/>
    <property type="match status" value="1"/>
</dbReference>
<dbReference type="PROSITE" id="PS00903">
    <property type="entry name" value="CYT_DCMP_DEAMINASES_1"/>
    <property type="match status" value="1"/>
</dbReference>
<dbReference type="Gene3D" id="3.40.430.10">
    <property type="entry name" value="Dihydrofolate Reductase, subunit A"/>
    <property type="match status" value="1"/>
</dbReference>
<comment type="pathway">
    <text evidence="1">Cofactor biosynthesis; riboflavin biosynthesis; 5-amino-6-(D-ribitylamino)uracil from GTP: step 2/4.</text>
</comment>
<evidence type="ECO:0000259" key="6">
    <source>
        <dbReference type="PROSITE" id="PS51747"/>
    </source>
</evidence>
<comment type="caution">
    <text evidence="7">The sequence shown here is derived from an EMBL/GenBank/DDBJ whole genome shotgun (WGS) entry which is preliminary data.</text>
</comment>
<dbReference type="InterPro" id="IPR016192">
    <property type="entry name" value="APOBEC/CMP_deaminase_Zn-bd"/>
</dbReference>